<dbReference type="AlphaFoldDB" id="A0A0R3RIE9"/>
<keyword evidence="2" id="KW-1185">Reference proteome</keyword>
<accession>A0A0R3RIE9</accession>
<dbReference type="STRING" id="1147741.A0A0R3RIE9"/>
<evidence type="ECO:0000256" key="1">
    <source>
        <dbReference type="SAM" id="MobiDB-lite"/>
    </source>
</evidence>
<proteinExistence type="predicted"/>
<evidence type="ECO:0000313" key="3">
    <source>
        <dbReference type="WBParaSite" id="EEL_0000125701-mRNA-1"/>
    </source>
</evidence>
<evidence type="ECO:0000313" key="2">
    <source>
        <dbReference type="Proteomes" id="UP000050640"/>
    </source>
</evidence>
<name>A0A0R3RIE9_9BILA</name>
<dbReference type="Proteomes" id="UP000050640">
    <property type="component" value="Unplaced"/>
</dbReference>
<reference evidence="3" key="1">
    <citation type="submission" date="2017-02" db="UniProtKB">
        <authorList>
            <consortium name="WormBaseParasite"/>
        </authorList>
    </citation>
    <scope>IDENTIFICATION</scope>
</reference>
<feature type="region of interest" description="Disordered" evidence="1">
    <location>
        <begin position="1"/>
        <end position="21"/>
    </location>
</feature>
<feature type="region of interest" description="Disordered" evidence="1">
    <location>
        <begin position="128"/>
        <end position="147"/>
    </location>
</feature>
<protein>
    <submittedName>
        <fullName evidence="3">Ubiquitinyl hydrolase 1</fullName>
    </submittedName>
</protein>
<organism evidence="2 3">
    <name type="scientific">Elaeophora elaphi</name>
    <dbReference type="NCBI Taxonomy" id="1147741"/>
    <lineage>
        <taxon>Eukaryota</taxon>
        <taxon>Metazoa</taxon>
        <taxon>Ecdysozoa</taxon>
        <taxon>Nematoda</taxon>
        <taxon>Chromadorea</taxon>
        <taxon>Rhabditida</taxon>
        <taxon>Spirurina</taxon>
        <taxon>Spiruromorpha</taxon>
        <taxon>Filarioidea</taxon>
        <taxon>Onchocercidae</taxon>
        <taxon>Elaeophora</taxon>
    </lineage>
</organism>
<dbReference type="WBParaSite" id="EEL_0000125701-mRNA-1">
    <property type="protein sequence ID" value="EEL_0000125701-mRNA-1"/>
    <property type="gene ID" value="EEL_0000125701"/>
</dbReference>
<sequence length="147" mass="16745">VESIVENPVSSPLAEEDELKAEEKGESIKQISFTLVYFKGKQSNQKILDKSEILKQKEQATLSQKRSFLVRMVSDPKCYNPKIVRHLTMTGFRKMNEDVARDLSLREAIGRSKIQEANLKYFRHDQASSSFGSPVEEANTPSHSTRK</sequence>